<evidence type="ECO:0000313" key="2">
    <source>
        <dbReference type="EMBL" id="GJE86661.1"/>
    </source>
</evidence>
<feature type="region of interest" description="Disordered" evidence="1">
    <location>
        <begin position="331"/>
        <end position="355"/>
    </location>
</feature>
<dbReference type="AlphaFoldDB" id="A0A9P3G1R3"/>
<keyword evidence="3" id="KW-1185">Reference proteome</keyword>
<proteinExistence type="predicted"/>
<dbReference type="EMBL" id="BPQB01000004">
    <property type="protein sequence ID" value="GJE86661.1"/>
    <property type="molecule type" value="Genomic_DNA"/>
</dbReference>
<accession>A0A9P3G1R3</accession>
<dbReference type="Proteomes" id="UP000703269">
    <property type="component" value="Unassembled WGS sequence"/>
</dbReference>
<organism evidence="2 3">
    <name type="scientific">Phanerochaete sordida</name>
    <dbReference type="NCBI Taxonomy" id="48140"/>
    <lineage>
        <taxon>Eukaryota</taxon>
        <taxon>Fungi</taxon>
        <taxon>Dikarya</taxon>
        <taxon>Basidiomycota</taxon>
        <taxon>Agaricomycotina</taxon>
        <taxon>Agaricomycetes</taxon>
        <taxon>Polyporales</taxon>
        <taxon>Phanerochaetaceae</taxon>
        <taxon>Phanerochaete</taxon>
    </lineage>
</organism>
<protein>
    <submittedName>
        <fullName evidence="2">Uncharacterized protein</fullName>
    </submittedName>
</protein>
<sequence length="355" mass="39788">MASSTTSHDEYDDMLNEPDSSPPGSPQQQPTVLGKRVRADDEQSGSEDDDERIPPPGPSGHIVDIFSAPTPSRAEPGTVPGNQNFVEYAKRLGARMKLCPEQQEKLNSFAVVWLDINFRIAVTKLTTIFAKDPPATREMKTFGLLLSIQQRQDEIIVAQPPWEPSEELIANIRSYSMGVLLSSRLSSYKGTVPNNYVAAIIKRFLFDLPADIERNRGRWGKVIGAIKDELTEARSQIKKDLVAGTPTDKAASEHLNIYELTTGLCEGTSCEASVELCARVALLRKTYRKNPGRDFWNAVDKELEKLRTKAAGNPAKITKLFRKILKQDRETYGRHRERRRAGYRPADPRMAADHR</sequence>
<name>A0A9P3G1R3_9APHY</name>
<feature type="compositionally biased region" description="Basic and acidic residues" evidence="1">
    <location>
        <begin position="346"/>
        <end position="355"/>
    </location>
</feature>
<comment type="caution">
    <text evidence="2">The sequence shown here is derived from an EMBL/GenBank/DDBJ whole genome shotgun (WGS) entry which is preliminary data.</text>
</comment>
<feature type="compositionally biased region" description="Acidic residues" evidence="1">
    <location>
        <begin position="42"/>
        <end position="51"/>
    </location>
</feature>
<reference evidence="2 3" key="1">
    <citation type="submission" date="2021-08" db="EMBL/GenBank/DDBJ databases">
        <title>Draft Genome Sequence of Phanerochaete sordida strain YK-624.</title>
        <authorList>
            <person name="Mori T."/>
            <person name="Dohra H."/>
            <person name="Suzuki T."/>
            <person name="Kawagishi H."/>
            <person name="Hirai H."/>
        </authorList>
    </citation>
    <scope>NUCLEOTIDE SEQUENCE [LARGE SCALE GENOMIC DNA]</scope>
    <source>
        <strain evidence="2 3">YK-624</strain>
    </source>
</reference>
<evidence type="ECO:0000313" key="3">
    <source>
        <dbReference type="Proteomes" id="UP000703269"/>
    </source>
</evidence>
<feature type="region of interest" description="Disordered" evidence="1">
    <location>
        <begin position="1"/>
        <end position="81"/>
    </location>
</feature>
<gene>
    <name evidence="2" type="ORF">PsYK624_027420</name>
</gene>
<dbReference type="OrthoDB" id="2803839at2759"/>
<evidence type="ECO:0000256" key="1">
    <source>
        <dbReference type="SAM" id="MobiDB-lite"/>
    </source>
</evidence>